<evidence type="ECO:0000313" key="2">
    <source>
        <dbReference type="EMBL" id="KAB8076896.1"/>
    </source>
</evidence>
<dbReference type="Pfam" id="PF03992">
    <property type="entry name" value="ABM"/>
    <property type="match status" value="1"/>
</dbReference>
<dbReference type="Proteomes" id="UP000326565">
    <property type="component" value="Unassembled WGS sequence"/>
</dbReference>
<evidence type="ECO:0000259" key="1">
    <source>
        <dbReference type="PROSITE" id="PS51725"/>
    </source>
</evidence>
<organism evidence="2 3">
    <name type="scientific">Aspergillus leporis</name>
    <dbReference type="NCBI Taxonomy" id="41062"/>
    <lineage>
        <taxon>Eukaryota</taxon>
        <taxon>Fungi</taxon>
        <taxon>Dikarya</taxon>
        <taxon>Ascomycota</taxon>
        <taxon>Pezizomycotina</taxon>
        <taxon>Eurotiomycetes</taxon>
        <taxon>Eurotiomycetidae</taxon>
        <taxon>Eurotiales</taxon>
        <taxon>Aspergillaceae</taxon>
        <taxon>Aspergillus</taxon>
        <taxon>Aspergillus subgen. Circumdati</taxon>
    </lineage>
</organism>
<name>A0A5N5X885_9EURO</name>
<dbReference type="PANTHER" id="PTHR40624">
    <property type="entry name" value="BIOSYNTHESIS MONOOXYGENASE, PUTATIVE (AFU_ORTHOLOGUE AFUA_1G12025)-RELATED"/>
    <property type="match status" value="1"/>
</dbReference>
<gene>
    <name evidence="2" type="ORF">BDV29DRAFT_169326</name>
</gene>
<dbReference type="SUPFAM" id="SSF54909">
    <property type="entry name" value="Dimeric alpha+beta barrel"/>
    <property type="match status" value="1"/>
</dbReference>
<protein>
    <recommendedName>
        <fullName evidence="1">ABM domain-containing protein</fullName>
    </recommendedName>
</protein>
<sequence length="107" mass="12190">MATNEFYNIVKLVPQPGKFNEVLEAFRSFSQHVQKNEPKTQIYCALRPNKTDELVFIEKYTDQDNLKAHGTSSEFKKFSKAIGPCLARAPEMTRADFVAGFEGRSKL</sequence>
<dbReference type="InterPro" id="IPR007138">
    <property type="entry name" value="ABM_dom"/>
</dbReference>
<dbReference type="InterPro" id="IPR011008">
    <property type="entry name" value="Dimeric_a/b-barrel"/>
</dbReference>
<feature type="domain" description="ABM" evidence="1">
    <location>
        <begin position="6"/>
        <end position="97"/>
    </location>
</feature>
<dbReference type="AlphaFoldDB" id="A0A5N5X885"/>
<dbReference type="EMBL" id="ML732175">
    <property type="protein sequence ID" value="KAB8076896.1"/>
    <property type="molecule type" value="Genomic_DNA"/>
</dbReference>
<evidence type="ECO:0000313" key="3">
    <source>
        <dbReference type="Proteomes" id="UP000326565"/>
    </source>
</evidence>
<reference evidence="2 3" key="1">
    <citation type="submission" date="2019-04" db="EMBL/GenBank/DDBJ databases">
        <title>Friends and foes A comparative genomics study of 23 Aspergillus species from section Flavi.</title>
        <authorList>
            <consortium name="DOE Joint Genome Institute"/>
            <person name="Kjaerbolling I."/>
            <person name="Vesth T."/>
            <person name="Frisvad J.C."/>
            <person name="Nybo J.L."/>
            <person name="Theobald S."/>
            <person name="Kildgaard S."/>
            <person name="Isbrandt T."/>
            <person name="Kuo A."/>
            <person name="Sato A."/>
            <person name="Lyhne E.K."/>
            <person name="Kogle M.E."/>
            <person name="Wiebenga A."/>
            <person name="Kun R.S."/>
            <person name="Lubbers R.J."/>
            <person name="Makela M.R."/>
            <person name="Barry K."/>
            <person name="Chovatia M."/>
            <person name="Clum A."/>
            <person name="Daum C."/>
            <person name="Haridas S."/>
            <person name="He G."/>
            <person name="LaButti K."/>
            <person name="Lipzen A."/>
            <person name="Mondo S."/>
            <person name="Riley R."/>
            <person name="Salamov A."/>
            <person name="Simmons B.A."/>
            <person name="Magnuson J.K."/>
            <person name="Henrissat B."/>
            <person name="Mortensen U.H."/>
            <person name="Larsen T.O."/>
            <person name="Devries R.P."/>
            <person name="Grigoriev I.V."/>
            <person name="Machida M."/>
            <person name="Baker S.E."/>
            <person name="Andersen M.R."/>
        </authorList>
    </citation>
    <scope>NUCLEOTIDE SEQUENCE [LARGE SCALE GENOMIC DNA]</scope>
    <source>
        <strain evidence="2 3">CBS 151.66</strain>
    </source>
</reference>
<keyword evidence="3" id="KW-1185">Reference proteome</keyword>
<proteinExistence type="predicted"/>
<dbReference type="OrthoDB" id="10011777at2759"/>
<dbReference type="PROSITE" id="PS51725">
    <property type="entry name" value="ABM"/>
    <property type="match status" value="1"/>
</dbReference>
<dbReference type="Gene3D" id="3.30.70.100">
    <property type="match status" value="1"/>
</dbReference>
<dbReference type="PANTHER" id="PTHR40624:SF1">
    <property type="entry name" value="BIOSYNTHESIS MONOOXYGENASE, PUTATIVE (AFU_ORTHOLOGUE AFUA_1G12025)-RELATED"/>
    <property type="match status" value="1"/>
</dbReference>
<accession>A0A5N5X885</accession>